<dbReference type="Proteomes" id="UP001306508">
    <property type="component" value="Unassembled WGS sequence"/>
</dbReference>
<comment type="catalytic activity">
    <reaction evidence="6">
        <text>uridine + ATP = UMP + ADP + H(+)</text>
        <dbReference type="Rhea" id="RHEA:16825"/>
        <dbReference type="ChEBI" id="CHEBI:15378"/>
        <dbReference type="ChEBI" id="CHEBI:16704"/>
        <dbReference type="ChEBI" id="CHEBI:30616"/>
        <dbReference type="ChEBI" id="CHEBI:57865"/>
        <dbReference type="ChEBI" id="CHEBI:456216"/>
        <dbReference type="EC" id="2.7.1.48"/>
    </reaction>
</comment>
<evidence type="ECO:0000259" key="8">
    <source>
        <dbReference type="Pfam" id="PF00485"/>
    </source>
</evidence>
<dbReference type="NCBIfam" id="TIGR00235">
    <property type="entry name" value="udk"/>
    <property type="match status" value="1"/>
</dbReference>
<keyword evidence="5 6" id="KW-0418">Kinase</keyword>
<dbReference type="Pfam" id="PF00485">
    <property type="entry name" value="PRK"/>
    <property type="match status" value="1"/>
</dbReference>
<keyword evidence="4 6" id="KW-0547">Nucleotide-binding</keyword>
<dbReference type="InterPro" id="IPR000836">
    <property type="entry name" value="PRTase_dom"/>
</dbReference>
<evidence type="ECO:0000256" key="6">
    <source>
        <dbReference type="RuleBase" id="RU003825"/>
    </source>
</evidence>
<keyword evidence="6" id="KW-0067">ATP-binding</keyword>
<dbReference type="SUPFAM" id="SSF52540">
    <property type="entry name" value="P-loop containing nucleoside triphosphate hydrolases"/>
    <property type="match status" value="1"/>
</dbReference>
<comment type="pathway">
    <text evidence="1 6">Pyrimidine metabolism; UMP biosynthesis via salvage pathway; UMP from uridine: step 1/1.</text>
</comment>
<evidence type="ECO:0000256" key="3">
    <source>
        <dbReference type="ARBA" id="ARBA00022679"/>
    </source>
</evidence>
<dbReference type="InterPro" id="IPR027417">
    <property type="entry name" value="P-loop_NTPase"/>
</dbReference>
<feature type="domain" description="Phosphoribosyltransferase" evidence="9">
    <location>
        <begin position="282"/>
        <end position="465"/>
    </location>
</feature>
<dbReference type="GO" id="GO:0005524">
    <property type="term" value="F:ATP binding"/>
    <property type="evidence" value="ECO:0007669"/>
    <property type="project" value="UniProtKB-KW"/>
</dbReference>
<sequence length="493" mass="55917">MNNKCKDNPTEQQLNNKPPELKDKKGGHKLLTISSNSKYTPPWTTPYIIGIGGPSGSGKTSIASKIVSLINVPWTVLISTDNFYKPLTDAERKKAFNNDYDFDEPDAIDLDLVYKCVCDLRAGKKCEIPVYSFVNHNRISNKKITIYGASVIIIEGLYTLYDPRLLEIMDLKVYVDADLDICLARRLSRDIVSRGRNLNGCIRQWEKFVKPNSVKYVLPTMNNANAIIPSFNDNRIAIKLLVDYITSKLKRKSMEHVQELIRLGKTEKIRSLMDHPMVYILPKTNQTESIQTILLNKRTKLNDFIFYFDRITTILLSRVLDNIPVANYKTIITGSNCEITHCTNIDFNMICGITVIRSGDCFIKSLKMTLPNVPIGKLLIQSDSFTGEPQLHCELLPPNLTQYKKILLMEAQVINGASLIMAVQVLLDNGAKLSNIDVVVYAATETGLRRILNAFNEEIHIYVAIMISEKDLRMGRNSWCLTRFIDTKYFGSE</sequence>
<dbReference type="AlphaFoldDB" id="A0AAN7WRZ9"/>
<accession>A0AAN7WRZ9</accession>
<gene>
    <name evidence="10" type="ORF">RI543_003917</name>
</gene>
<evidence type="ECO:0000256" key="7">
    <source>
        <dbReference type="SAM" id="MobiDB-lite"/>
    </source>
</evidence>
<dbReference type="FunFam" id="3.40.50.300:FF:000339">
    <property type="entry name" value="Uridine kinase"/>
    <property type="match status" value="1"/>
</dbReference>
<dbReference type="EC" id="2.7.1.48" evidence="6"/>
<dbReference type="PRINTS" id="PR00988">
    <property type="entry name" value="URIDINKINASE"/>
</dbReference>
<dbReference type="CDD" id="cd06223">
    <property type="entry name" value="PRTases_typeI"/>
    <property type="match status" value="1"/>
</dbReference>
<keyword evidence="11" id="KW-1185">Reference proteome</keyword>
<feature type="domain" description="Phosphoribulokinase/uridine kinase" evidence="8">
    <location>
        <begin position="48"/>
        <end position="236"/>
    </location>
</feature>
<feature type="region of interest" description="Disordered" evidence="7">
    <location>
        <begin position="1"/>
        <end position="27"/>
    </location>
</feature>
<proteinExistence type="inferred from homology"/>
<evidence type="ECO:0000256" key="5">
    <source>
        <dbReference type="ARBA" id="ARBA00022777"/>
    </source>
</evidence>
<dbReference type="EMBL" id="JAWIZZ010000053">
    <property type="protein sequence ID" value="KAK5778258.1"/>
    <property type="molecule type" value="Genomic_DNA"/>
</dbReference>
<dbReference type="PANTHER" id="PTHR10285">
    <property type="entry name" value="URIDINE KINASE"/>
    <property type="match status" value="1"/>
</dbReference>
<comment type="similarity">
    <text evidence="6">Belongs to the uridine kinase family.</text>
</comment>
<dbReference type="InterPro" id="IPR006083">
    <property type="entry name" value="PRK/URK"/>
</dbReference>
<dbReference type="NCBIfam" id="NF004018">
    <property type="entry name" value="PRK05480.1"/>
    <property type="match status" value="1"/>
</dbReference>
<comment type="catalytic activity">
    <reaction evidence="6">
        <text>cytidine + ATP = CMP + ADP + H(+)</text>
        <dbReference type="Rhea" id="RHEA:24674"/>
        <dbReference type="ChEBI" id="CHEBI:15378"/>
        <dbReference type="ChEBI" id="CHEBI:17562"/>
        <dbReference type="ChEBI" id="CHEBI:30616"/>
        <dbReference type="ChEBI" id="CHEBI:60377"/>
        <dbReference type="ChEBI" id="CHEBI:456216"/>
        <dbReference type="EC" id="2.7.1.48"/>
    </reaction>
</comment>
<evidence type="ECO:0000313" key="11">
    <source>
        <dbReference type="Proteomes" id="UP001306508"/>
    </source>
</evidence>
<dbReference type="InterPro" id="IPR029057">
    <property type="entry name" value="PRTase-like"/>
</dbReference>
<comment type="caution">
    <text evidence="10">The sequence shown here is derived from an EMBL/GenBank/DDBJ whole genome shotgun (WGS) entry which is preliminary data.</text>
</comment>
<reference evidence="11" key="1">
    <citation type="submission" date="2023-07" db="EMBL/GenBank/DDBJ databases">
        <title>A draft genome of Kazachstania heterogenica Y-27499.</title>
        <authorList>
            <person name="Donic C."/>
            <person name="Kralova J.S."/>
            <person name="Fidel L."/>
            <person name="Ben-Dor S."/>
            <person name="Jung S."/>
        </authorList>
    </citation>
    <scope>NUCLEOTIDE SEQUENCE [LARGE SCALE GENOMIC DNA]</scope>
    <source>
        <strain evidence="11">Y27499</strain>
    </source>
</reference>
<dbReference type="GO" id="GO:0008655">
    <property type="term" value="P:pyrimidine-containing compound salvage"/>
    <property type="evidence" value="ECO:0007669"/>
    <property type="project" value="UniProtKB-ARBA"/>
</dbReference>
<comment type="pathway">
    <text evidence="2 6">Pyrimidine metabolism; CTP biosynthesis via salvage pathway; CTP from cytidine: step 1/3.</text>
</comment>
<evidence type="ECO:0000259" key="9">
    <source>
        <dbReference type="Pfam" id="PF14681"/>
    </source>
</evidence>
<evidence type="ECO:0000313" key="10">
    <source>
        <dbReference type="EMBL" id="KAK5778258.1"/>
    </source>
</evidence>
<dbReference type="GO" id="GO:0004849">
    <property type="term" value="F:uridine kinase activity"/>
    <property type="evidence" value="ECO:0007669"/>
    <property type="project" value="UniProtKB-EC"/>
</dbReference>
<dbReference type="CDD" id="cd02023">
    <property type="entry name" value="UMPK"/>
    <property type="match status" value="1"/>
</dbReference>
<protein>
    <recommendedName>
        <fullName evidence="6">Uridine kinase</fullName>
        <ecNumber evidence="6">2.7.1.48</ecNumber>
    </recommendedName>
</protein>
<evidence type="ECO:0000256" key="1">
    <source>
        <dbReference type="ARBA" id="ARBA00004690"/>
    </source>
</evidence>
<dbReference type="Pfam" id="PF14681">
    <property type="entry name" value="UPRTase"/>
    <property type="match status" value="1"/>
</dbReference>
<evidence type="ECO:0000256" key="2">
    <source>
        <dbReference type="ARBA" id="ARBA00004784"/>
    </source>
</evidence>
<evidence type="ECO:0000256" key="4">
    <source>
        <dbReference type="ARBA" id="ARBA00022741"/>
    </source>
</evidence>
<dbReference type="SUPFAM" id="SSF53271">
    <property type="entry name" value="PRTase-like"/>
    <property type="match status" value="1"/>
</dbReference>
<dbReference type="Gene3D" id="3.40.50.300">
    <property type="entry name" value="P-loop containing nucleotide triphosphate hydrolases"/>
    <property type="match status" value="1"/>
</dbReference>
<dbReference type="Gene3D" id="3.40.50.2020">
    <property type="match status" value="1"/>
</dbReference>
<dbReference type="InterPro" id="IPR000764">
    <property type="entry name" value="Uridine_kinase-like"/>
</dbReference>
<keyword evidence="3 6" id="KW-0808">Transferase</keyword>
<name>A0AAN7WRZ9_9SACH</name>
<organism evidence="10 11">
    <name type="scientific">Arxiozyma heterogenica</name>
    <dbReference type="NCBI Taxonomy" id="278026"/>
    <lineage>
        <taxon>Eukaryota</taxon>
        <taxon>Fungi</taxon>
        <taxon>Dikarya</taxon>
        <taxon>Ascomycota</taxon>
        <taxon>Saccharomycotina</taxon>
        <taxon>Saccharomycetes</taxon>
        <taxon>Saccharomycetales</taxon>
        <taxon>Saccharomycetaceae</taxon>
        <taxon>Arxiozyma</taxon>
    </lineage>
</organism>